<evidence type="ECO:0000313" key="17">
    <source>
        <dbReference type="EMBL" id="KAK3934006.1"/>
    </source>
</evidence>
<dbReference type="SMART" id="SM00220">
    <property type="entry name" value="S_TKc"/>
    <property type="match status" value="1"/>
</dbReference>
<evidence type="ECO:0000256" key="3">
    <source>
        <dbReference type="ARBA" id="ARBA00012513"/>
    </source>
</evidence>
<evidence type="ECO:0000256" key="14">
    <source>
        <dbReference type="ARBA" id="ARBA00048679"/>
    </source>
</evidence>
<keyword evidence="8 15" id="KW-0547">Nucleotide-binding</keyword>
<dbReference type="SUPFAM" id="SSF56112">
    <property type="entry name" value="Protein kinase-like (PK-like)"/>
    <property type="match status" value="1"/>
</dbReference>
<keyword evidence="7" id="KW-0808">Transferase</keyword>
<dbReference type="GO" id="GO:0005524">
    <property type="term" value="F:ATP binding"/>
    <property type="evidence" value="ECO:0007669"/>
    <property type="project" value="UniProtKB-UniRule"/>
</dbReference>
<dbReference type="GO" id="GO:0000245">
    <property type="term" value="P:spliceosomal complex assembly"/>
    <property type="evidence" value="ECO:0007669"/>
    <property type="project" value="TreeGrafter"/>
</dbReference>
<gene>
    <name evidence="17" type="ORF">QBC46DRAFT_462841</name>
</gene>
<dbReference type="InterPro" id="IPR008266">
    <property type="entry name" value="Tyr_kinase_AS"/>
</dbReference>
<dbReference type="InterPro" id="IPR051334">
    <property type="entry name" value="SRPK"/>
</dbReference>
<keyword evidence="9 17" id="KW-0418">Kinase</keyword>
<evidence type="ECO:0000256" key="8">
    <source>
        <dbReference type="ARBA" id="ARBA00022741"/>
    </source>
</evidence>
<dbReference type="InterPro" id="IPR011009">
    <property type="entry name" value="Kinase-like_dom_sf"/>
</dbReference>
<organism evidence="17 18">
    <name type="scientific">Diplogelasinospora grovesii</name>
    <dbReference type="NCBI Taxonomy" id="303347"/>
    <lineage>
        <taxon>Eukaryota</taxon>
        <taxon>Fungi</taxon>
        <taxon>Dikarya</taxon>
        <taxon>Ascomycota</taxon>
        <taxon>Pezizomycotina</taxon>
        <taxon>Sordariomycetes</taxon>
        <taxon>Sordariomycetidae</taxon>
        <taxon>Sordariales</taxon>
        <taxon>Diplogelasinosporaceae</taxon>
        <taxon>Diplogelasinospora</taxon>
    </lineage>
</organism>
<dbReference type="PANTHER" id="PTHR47634">
    <property type="entry name" value="PROTEIN KINASE DOMAIN-CONTAINING PROTEIN-RELATED"/>
    <property type="match status" value="1"/>
</dbReference>
<comment type="caution">
    <text evidence="17">The sequence shown here is derived from an EMBL/GenBank/DDBJ whole genome shotgun (WGS) entry which is preliminary data.</text>
</comment>
<evidence type="ECO:0000256" key="10">
    <source>
        <dbReference type="ARBA" id="ARBA00022840"/>
    </source>
</evidence>
<dbReference type="PROSITE" id="PS00107">
    <property type="entry name" value="PROTEIN_KINASE_ATP"/>
    <property type="match status" value="1"/>
</dbReference>
<evidence type="ECO:0000256" key="2">
    <source>
        <dbReference type="ARBA" id="ARBA00011534"/>
    </source>
</evidence>
<protein>
    <recommendedName>
        <fullName evidence="5">EKC/KEOPS complex subunit BUD32</fullName>
        <ecNumber evidence="3">2.7.11.1</ecNumber>
    </recommendedName>
    <alternativeName>
        <fullName evidence="11 12">Atypical Serine/threonine protein kinase BUD32</fullName>
    </alternativeName>
    <alternativeName>
        <fullName evidence="4">EKC/KEOPS complex subunit bud32</fullName>
    </alternativeName>
</protein>
<evidence type="ECO:0000256" key="6">
    <source>
        <dbReference type="ARBA" id="ARBA00022527"/>
    </source>
</evidence>
<sequence>MSIISRWMPRLGRRSPSPPRVFPNTGFTRIPSDMVVDEETFPDYQESRYYPVRIGEVFASRYQVVGKLGYGISSTVWLARDLNQHSHVVLKVFIRSHSFMEEHRDKELNSYKRISSVSATSWHPGRKCMRTLLDCFNITGPHGDHQCMVHPPLWDSLTTFLMRNPDDGRLPGPLLGAVLFQLLRALDFMHTECKLIHTDLRPDNIMFGCKDSSIFDEFEQRELENPCSTRETEDGRVIYASRQLNVPHHQMLTPPVLCDFGAVVSGEQQNTGNAQPPILRAPEVILGLPWSYEIDIWNTTRTHLADMIALLGPPPPEMIASGRHSSKYFSADGNFKYDIPPAHTLDSIETTLQRLNLTEEREMFLKFVGKMMHWDPKKRATARELIDDPWLKAVNT</sequence>
<evidence type="ECO:0000313" key="18">
    <source>
        <dbReference type="Proteomes" id="UP001303473"/>
    </source>
</evidence>
<evidence type="ECO:0000256" key="12">
    <source>
        <dbReference type="ARBA" id="ARBA00033194"/>
    </source>
</evidence>
<dbReference type="Gene3D" id="1.10.510.10">
    <property type="entry name" value="Transferase(Phosphotransferase) domain 1"/>
    <property type="match status" value="2"/>
</dbReference>
<dbReference type="Pfam" id="PF00069">
    <property type="entry name" value="Pkinase"/>
    <property type="match status" value="1"/>
</dbReference>
<comment type="catalytic activity">
    <reaction evidence="13">
        <text>L-threonyl-[protein] + ATP = O-phospho-L-threonyl-[protein] + ADP + H(+)</text>
        <dbReference type="Rhea" id="RHEA:46608"/>
        <dbReference type="Rhea" id="RHEA-COMP:11060"/>
        <dbReference type="Rhea" id="RHEA-COMP:11605"/>
        <dbReference type="ChEBI" id="CHEBI:15378"/>
        <dbReference type="ChEBI" id="CHEBI:30013"/>
        <dbReference type="ChEBI" id="CHEBI:30616"/>
        <dbReference type="ChEBI" id="CHEBI:61977"/>
        <dbReference type="ChEBI" id="CHEBI:456216"/>
        <dbReference type="EC" id="2.7.11.1"/>
    </reaction>
</comment>
<dbReference type="GO" id="GO:0050684">
    <property type="term" value="P:regulation of mRNA processing"/>
    <property type="evidence" value="ECO:0007669"/>
    <property type="project" value="TreeGrafter"/>
</dbReference>
<keyword evidence="10 15" id="KW-0067">ATP-binding</keyword>
<reference evidence="18" key="1">
    <citation type="journal article" date="2023" name="Mol. Phylogenet. Evol.">
        <title>Genome-scale phylogeny and comparative genomics of the fungal order Sordariales.</title>
        <authorList>
            <person name="Hensen N."/>
            <person name="Bonometti L."/>
            <person name="Westerberg I."/>
            <person name="Brannstrom I.O."/>
            <person name="Guillou S."/>
            <person name="Cros-Aarteil S."/>
            <person name="Calhoun S."/>
            <person name="Haridas S."/>
            <person name="Kuo A."/>
            <person name="Mondo S."/>
            <person name="Pangilinan J."/>
            <person name="Riley R."/>
            <person name="LaButti K."/>
            <person name="Andreopoulos B."/>
            <person name="Lipzen A."/>
            <person name="Chen C."/>
            <person name="Yan M."/>
            <person name="Daum C."/>
            <person name="Ng V."/>
            <person name="Clum A."/>
            <person name="Steindorff A."/>
            <person name="Ohm R.A."/>
            <person name="Martin F."/>
            <person name="Silar P."/>
            <person name="Natvig D.O."/>
            <person name="Lalanne C."/>
            <person name="Gautier V."/>
            <person name="Ament-Velasquez S.L."/>
            <person name="Kruys A."/>
            <person name="Hutchinson M.I."/>
            <person name="Powell A.J."/>
            <person name="Barry K."/>
            <person name="Miller A.N."/>
            <person name="Grigoriev I.V."/>
            <person name="Debuchy R."/>
            <person name="Gladieux P."/>
            <person name="Hiltunen Thoren M."/>
            <person name="Johannesson H."/>
        </authorList>
    </citation>
    <scope>NUCLEOTIDE SEQUENCE [LARGE SCALE GENOMIC DNA]</scope>
    <source>
        <strain evidence="18">CBS 340.73</strain>
    </source>
</reference>
<keyword evidence="6" id="KW-0723">Serine/threonine-protein kinase</keyword>
<dbReference type="PROSITE" id="PS00109">
    <property type="entry name" value="PROTEIN_KINASE_TYR"/>
    <property type="match status" value="1"/>
</dbReference>
<dbReference type="Proteomes" id="UP001303473">
    <property type="component" value="Unassembled WGS sequence"/>
</dbReference>
<feature type="domain" description="Protein kinase" evidence="16">
    <location>
        <begin position="62"/>
        <end position="391"/>
    </location>
</feature>
<evidence type="ECO:0000256" key="13">
    <source>
        <dbReference type="ARBA" id="ARBA00047899"/>
    </source>
</evidence>
<proteinExistence type="predicted"/>
<evidence type="ECO:0000256" key="11">
    <source>
        <dbReference type="ARBA" id="ARBA00030980"/>
    </source>
</evidence>
<keyword evidence="18" id="KW-1185">Reference proteome</keyword>
<dbReference type="GO" id="GO:0004674">
    <property type="term" value="F:protein serine/threonine kinase activity"/>
    <property type="evidence" value="ECO:0007669"/>
    <property type="project" value="UniProtKB-KW"/>
</dbReference>
<dbReference type="PROSITE" id="PS50011">
    <property type="entry name" value="PROTEIN_KINASE_DOM"/>
    <property type="match status" value="1"/>
</dbReference>
<dbReference type="InterPro" id="IPR017441">
    <property type="entry name" value="Protein_kinase_ATP_BS"/>
</dbReference>
<dbReference type="InterPro" id="IPR000719">
    <property type="entry name" value="Prot_kinase_dom"/>
</dbReference>
<comment type="function">
    <text evidence="1">Component of the EKC/KEOPS complex that is required for the formation of a threonylcarbamoyl group on adenosine at position 37 (t(6)A37) in tRNAs that read codons beginning with adenine. The complex is probably involved in the transfer of the threonylcarbamoyl moiety of threonylcarbamoyl-AMP (TC-AMP) to the N6 group of A37. BUD32 has ATPase activity in the context of the EKC/KEOPS complex and likely plays a supporting role to the catalytic subunit KAE1. The EKC/KEOPS complex also promotes both telomere uncapping and telomere elongation. The complex is required for efficient recruitment of transcriptional coactivators.</text>
</comment>
<dbReference type="EMBL" id="MU854039">
    <property type="protein sequence ID" value="KAK3934006.1"/>
    <property type="molecule type" value="Genomic_DNA"/>
</dbReference>
<evidence type="ECO:0000256" key="9">
    <source>
        <dbReference type="ARBA" id="ARBA00022777"/>
    </source>
</evidence>
<name>A0AAN6MV15_9PEZI</name>
<dbReference type="EC" id="2.7.11.1" evidence="3"/>
<evidence type="ECO:0000256" key="7">
    <source>
        <dbReference type="ARBA" id="ARBA00022679"/>
    </source>
</evidence>
<evidence type="ECO:0000256" key="1">
    <source>
        <dbReference type="ARBA" id="ARBA00003747"/>
    </source>
</evidence>
<evidence type="ECO:0000256" key="15">
    <source>
        <dbReference type="PROSITE-ProRule" id="PRU10141"/>
    </source>
</evidence>
<feature type="binding site" evidence="15">
    <location>
        <position position="91"/>
    </location>
    <ligand>
        <name>ATP</name>
        <dbReference type="ChEBI" id="CHEBI:30616"/>
    </ligand>
</feature>
<dbReference type="AlphaFoldDB" id="A0AAN6MV15"/>
<dbReference type="PANTHER" id="PTHR47634:SF9">
    <property type="entry name" value="PROTEIN KINASE DOMAIN-CONTAINING PROTEIN-RELATED"/>
    <property type="match status" value="1"/>
</dbReference>
<evidence type="ECO:0000256" key="5">
    <source>
        <dbReference type="ARBA" id="ARBA00019973"/>
    </source>
</evidence>
<evidence type="ECO:0000259" key="16">
    <source>
        <dbReference type="PROSITE" id="PS50011"/>
    </source>
</evidence>
<dbReference type="Gene3D" id="3.30.200.20">
    <property type="entry name" value="Phosphorylase Kinase, domain 1"/>
    <property type="match status" value="1"/>
</dbReference>
<comment type="subunit">
    <text evidence="2">Component of the EKC/KEOPS complex composed of at least BUD32, CGI121, GON7, KAE1 and PCC1; the whole complex dimerizes.</text>
</comment>
<accession>A0AAN6MV15</accession>
<comment type="catalytic activity">
    <reaction evidence="14">
        <text>L-seryl-[protein] + ATP = O-phospho-L-seryl-[protein] + ADP + H(+)</text>
        <dbReference type="Rhea" id="RHEA:17989"/>
        <dbReference type="Rhea" id="RHEA-COMP:9863"/>
        <dbReference type="Rhea" id="RHEA-COMP:11604"/>
        <dbReference type="ChEBI" id="CHEBI:15378"/>
        <dbReference type="ChEBI" id="CHEBI:29999"/>
        <dbReference type="ChEBI" id="CHEBI:30616"/>
        <dbReference type="ChEBI" id="CHEBI:83421"/>
        <dbReference type="ChEBI" id="CHEBI:456216"/>
        <dbReference type="EC" id="2.7.11.1"/>
    </reaction>
</comment>
<evidence type="ECO:0000256" key="4">
    <source>
        <dbReference type="ARBA" id="ARBA00013948"/>
    </source>
</evidence>